<evidence type="ECO:0000313" key="1">
    <source>
        <dbReference type="EMBL" id="JAH27468.1"/>
    </source>
</evidence>
<reference evidence="1" key="2">
    <citation type="journal article" date="2015" name="Fish Shellfish Immunol.">
        <title>Early steps in the European eel (Anguilla anguilla)-Vibrio vulnificus interaction in the gills: Role of the RtxA13 toxin.</title>
        <authorList>
            <person name="Callol A."/>
            <person name="Pajuelo D."/>
            <person name="Ebbesson L."/>
            <person name="Teles M."/>
            <person name="MacKenzie S."/>
            <person name="Amaro C."/>
        </authorList>
    </citation>
    <scope>NUCLEOTIDE SEQUENCE</scope>
</reference>
<dbReference type="EMBL" id="GBXM01081109">
    <property type="protein sequence ID" value="JAH27468.1"/>
    <property type="molecule type" value="Transcribed_RNA"/>
</dbReference>
<sequence>MQICGALTLIKFKLNMPYNIGRLVLPSPELSMKSE</sequence>
<protein>
    <submittedName>
        <fullName evidence="1">Uncharacterized protein</fullName>
    </submittedName>
</protein>
<name>A0A0E9RGI8_ANGAN</name>
<dbReference type="EMBL" id="GBXM01071163">
    <property type="protein sequence ID" value="JAH37414.1"/>
    <property type="molecule type" value="Transcribed_RNA"/>
</dbReference>
<organism evidence="1">
    <name type="scientific">Anguilla anguilla</name>
    <name type="common">European freshwater eel</name>
    <name type="synonym">Muraena anguilla</name>
    <dbReference type="NCBI Taxonomy" id="7936"/>
    <lineage>
        <taxon>Eukaryota</taxon>
        <taxon>Metazoa</taxon>
        <taxon>Chordata</taxon>
        <taxon>Craniata</taxon>
        <taxon>Vertebrata</taxon>
        <taxon>Euteleostomi</taxon>
        <taxon>Actinopterygii</taxon>
        <taxon>Neopterygii</taxon>
        <taxon>Teleostei</taxon>
        <taxon>Anguilliformes</taxon>
        <taxon>Anguillidae</taxon>
        <taxon>Anguilla</taxon>
    </lineage>
</organism>
<proteinExistence type="predicted"/>
<accession>A0A0E9RGI8</accession>
<dbReference type="AlphaFoldDB" id="A0A0E9RGI8"/>
<reference evidence="1" key="1">
    <citation type="submission" date="2014-11" db="EMBL/GenBank/DDBJ databases">
        <authorList>
            <person name="Amaro Gonzalez C."/>
        </authorList>
    </citation>
    <scope>NUCLEOTIDE SEQUENCE</scope>
</reference>